<dbReference type="InterPro" id="IPR006450">
    <property type="entry name" value="Phage_HK97_gp6-like"/>
</dbReference>
<name>A0A558EZM7_9GAMM</name>
<organism evidence="1 2">
    <name type="scientific">Acinetobacter colistiniresistens</name>
    <dbReference type="NCBI Taxonomy" id="280145"/>
    <lineage>
        <taxon>Bacteria</taxon>
        <taxon>Pseudomonadati</taxon>
        <taxon>Pseudomonadota</taxon>
        <taxon>Gammaproteobacteria</taxon>
        <taxon>Moraxellales</taxon>
        <taxon>Moraxellaceae</taxon>
        <taxon>Acinetobacter</taxon>
    </lineage>
</organism>
<dbReference type="RefSeq" id="WP_144583800.1">
    <property type="nucleotide sequence ID" value="NZ_VMTP01000087.1"/>
</dbReference>
<proteinExistence type="predicted"/>
<protein>
    <submittedName>
        <fullName evidence="1">Phage gp6-like head-tail connector protein</fullName>
    </submittedName>
</protein>
<sequence length="105" mass="11766">MPILTVEQVKLRLKIDTDDEDSDLQLLIDAALSTFEEVNNRKLFELGVEIPENVANGIHASPSIVQGALSLIGYWHENPEATGNLEKLPKSTTWAWSRHRFINVG</sequence>
<dbReference type="Proteomes" id="UP000316981">
    <property type="component" value="Unassembled WGS sequence"/>
</dbReference>
<dbReference type="InterPro" id="IPR021146">
    <property type="entry name" value="Phage_gp6-like_head-tail"/>
</dbReference>
<dbReference type="Gene3D" id="1.10.3230.30">
    <property type="entry name" value="Phage gp6-like head-tail connector protein"/>
    <property type="match status" value="1"/>
</dbReference>
<reference evidence="1 2" key="1">
    <citation type="submission" date="2019-07" db="EMBL/GenBank/DDBJ databases">
        <title>Draft Genome Sequence of the first blaOXA-58-Harboring Acinetobacter colistiniresistens clinical isolate from Brazil.</title>
        <authorList>
            <person name="Favaro L.S."/>
            <person name="Paula-Petroli S.B."/>
            <person name="Moura C.F."/>
            <person name="Tognim M.C.B."/>
            <person name="Venancio E.J."/>
            <person name="Yamada-Ogatta S.F."/>
            <person name="Carrara-Marroni F.E."/>
        </authorList>
    </citation>
    <scope>NUCLEOTIDE SEQUENCE [LARGE SCALE GENOMIC DNA]</scope>
    <source>
        <strain evidence="1 2">DL</strain>
    </source>
</reference>
<dbReference type="NCBIfam" id="TIGR01560">
    <property type="entry name" value="put_DNA_pack"/>
    <property type="match status" value="1"/>
</dbReference>
<evidence type="ECO:0000313" key="1">
    <source>
        <dbReference type="EMBL" id="TVT78608.1"/>
    </source>
</evidence>
<dbReference type="Pfam" id="PF05135">
    <property type="entry name" value="Phage_connect_1"/>
    <property type="match status" value="1"/>
</dbReference>
<dbReference type="EMBL" id="VMTP01000087">
    <property type="protein sequence ID" value="TVT78608.1"/>
    <property type="molecule type" value="Genomic_DNA"/>
</dbReference>
<dbReference type="AlphaFoldDB" id="A0A558EZM7"/>
<gene>
    <name evidence="1" type="ORF">FPV60_16785</name>
</gene>
<accession>A0A558EZM7</accession>
<comment type="caution">
    <text evidence="1">The sequence shown here is derived from an EMBL/GenBank/DDBJ whole genome shotgun (WGS) entry which is preliminary data.</text>
</comment>
<dbReference type="CDD" id="cd08054">
    <property type="entry name" value="gp6"/>
    <property type="match status" value="1"/>
</dbReference>
<evidence type="ECO:0000313" key="2">
    <source>
        <dbReference type="Proteomes" id="UP000316981"/>
    </source>
</evidence>